<dbReference type="Proteomes" id="UP000004291">
    <property type="component" value="Chromosome"/>
</dbReference>
<dbReference type="Gene3D" id="2.70.98.70">
    <property type="match status" value="1"/>
</dbReference>
<dbReference type="InterPro" id="IPR012480">
    <property type="entry name" value="Hepar_II_III_C"/>
</dbReference>
<evidence type="ECO:0000256" key="1">
    <source>
        <dbReference type="ARBA" id="ARBA00004196"/>
    </source>
</evidence>
<reference evidence="3 4" key="1">
    <citation type="submission" date="2007-10" db="EMBL/GenBank/DDBJ databases">
        <authorList>
            <person name="Wagner-Dobler I."/>
            <person name="Ferriera S."/>
            <person name="Johnson J."/>
            <person name="Kravitz S."/>
            <person name="Beeson K."/>
            <person name="Sutton G."/>
            <person name="Rogers Y.-H."/>
            <person name="Friedman R."/>
            <person name="Frazier M."/>
            <person name="Venter J.C."/>
        </authorList>
    </citation>
    <scope>NUCLEOTIDE SEQUENCE [LARGE SCALE GENOMIC DNA]</scope>
    <source>
        <strain evidence="3 4">DFL-43</strain>
    </source>
</reference>
<dbReference type="GO" id="GO:0030313">
    <property type="term" value="C:cell envelope"/>
    <property type="evidence" value="ECO:0007669"/>
    <property type="project" value="UniProtKB-SubCell"/>
</dbReference>
<dbReference type="Pfam" id="PF07940">
    <property type="entry name" value="Hepar_II_III_C"/>
    <property type="match status" value="1"/>
</dbReference>
<organism evidence="3 4">
    <name type="scientific">Hoeflea phototrophica (strain DSM 17068 / NCIMB 14078 / DFL-43)</name>
    <dbReference type="NCBI Taxonomy" id="411684"/>
    <lineage>
        <taxon>Bacteria</taxon>
        <taxon>Pseudomonadati</taxon>
        <taxon>Pseudomonadota</taxon>
        <taxon>Alphaproteobacteria</taxon>
        <taxon>Hyphomicrobiales</taxon>
        <taxon>Rhizobiaceae</taxon>
        <taxon>Hoeflea</taxon>
    </lineage>
</organism>
<evidence type="ECO:0000313" key="4">
    <source>
        <dbReference type="Proteomes" id="UP000004291"/>
    </source>
</evidence>
<dbReference type="InterPro" id="IPR008929">
    <property type="entry name" value="Chondroitin_lyas"/>
</dbReference>
<dbReference type="eggNOG" id="COG5360">
    <property type="taxonomic scope" value="Bacteria"/>
</dbReference>
<dbReference type="STRING" id="411684.HPDFL43_18592"/>
<evidence type="ECO:0000313" key="3">
    <source>
        <dbReference type="EMBL" id="EDQ35231.1"/>
    </source>
</evidence>
<dbReference type="HOGENOM" id="CLU_025266_0_0_5"/>
<gene>
    <name evidence="3" type="ORF">HPDFL43_18592</name>
</gene>
<comment type="subcellular location">
    <subcellularLocation>
        <location evidence="1">Cell envelope</location>
    </subcellularLocation>
</comment>
<reference evidence="3 4" key="2">
    <citation type="submission" date="2012-06" db="EMBL/GenBank/DDBJ databases">
        <authorList>
            <person name="Fiebig A."/>
        </authorList>
    </citation>
    <scope>NUCLEOTIDE SEQUENCE [LARGE SCALE GENOMIC DNA]</scope>
    <source>
        <strain evidence="3 4">DFL-43</strain>
    </source>
</reference>
<dbReference type="Gene3D" id="1.50.10.100">
    <property type="entry name" value="Chondroitin AC/alginate lyase"/>
    <property type="match status" value="1"/>
</dbReference>
<dbReference type="EMBL" id="ABIA03000005">
    <property type="protein sequence ID" value="EDQ35231.1"/>
    <property type="molecule type" value="Genomic_DNA"/>
</dbReference>
<feature type="domain" description="Heparinase II/III-like C-terminal" evidence="2">
    <location>
        <begin position="313"/>
        <end position="558"/>
    </location>
</feature>
<name>A9CUM1_HOEPD</name>
<sequence>MAISILDSQRSASLYVAEIWRRLTRRAALGRISAMRFAGSTPDRLVVAPIDLRIADAHIASEIYAGRFALAGRMIDTNGQSPFHMDMPDEAFLRSLHGFGWLRHMRAADHELAFANARALVDDWITVEGRRFGGLPHEPDVVAARLIAWFSHSPIVLRGADHGFYRRFLKSIAQQTRYLRLVSASLPTGVTRFKARIALAMASLCLPASNGTIRAAARNLDHEFQSQVLPDGCHVSRNPMVLIELLMDLLPLRQTYVNVGQSPPHNMAAGMDRLFGGLRFFRHSDGELALFNGASAVSADRLLAVLRYDETSGAPFREMPHGNYQRLAIGNVVLIADTGVPPRSVASQAAHAGCLSFELSSGSNRYIVNAGAPVYAESDYVGFARMTAAHSTVTLNDSSSLRFSQSDFLGPIVTGGLHKVSVESLDESGKQVGFSATHNGYAGNLKLLHRRKVRLLASGHEVQGRDQILGLDEASPKPENQTVAVARFHVHPSIRISQSEDGAVHLTAGDGETWAFVARDLRPVIEEDVHFADLAGARASKQITLTIKVGETSQIDWKLVRIALPRAAS</sequence>
<accession>A9CUM1</accession>
<dbReference type="RefSeq" id="WP_007199462.1">
    <property type="nucleotide sequence ID" value="NZ_CM002917.1"/>
</dbReference>
<proteinExistence type="predicted"/>
<protein>
    <recommendedName>
        <fullName evidence="2">Heparinase II/III-like C-terminal domain-containing protein</fullName>
    </recommendedName>
</protein>
<dbReference type="GO" id="GO:0016829">
    <property type="term" value="F:lyase activity"/>
    <property type="evidence" value="ECO:0007669"/>
    <property type="project" value="InterPro"/>
</dbReference>
<comment type="caution">
    <text evidence="3">The sequence shown here is derived from an EMBL/GenBank/DDBJ whole genome shotgun (WGS) entry which is preliminary data.</text>
</comment>
<dbReference type="AlphaFoldDB" id="A9CUM1"/>
<evidence type="ECO:0000259" key="2">
    <source>
        <dbReference type="Pfam" id="PF07940"/>
    </source>
</evidence>
<keyword evidence="4" id="KW-1185">Reference proteome</keyword>